<reference evidence="1" key="1">
    <citation type="submission" date="2014-11" db="EMBL/GenBank/DDBJ databases">
        <authorList>
            <person name="Amaro Gonzalez C."/>
        </authorList>
    </citation>
    <scope>NUCLEOTIDE SEQUENCE</scope>
</reference>
<organism evidence="1">
    <name type="scientific">Anguilla anguilla</name>
    <name type="common">European freshwater eel</name>
    <name type="synonym">Muraena anguilla</name>
    <dbReference type="NCBI Taxonomy" id="7936"/>
    <lineage>
        <taxon>Eukaryota</taxon>
        <taxon>Metazoa</taxon>
        <taxon>Chordata</taxon>
        <taxon>Craniata</taxon>
        <taxon>Vertebrata</taxon>
        <taxon>Euteleostomi</taxon>
        <taxon>Actinopterygii</taxon>
        <taxon>Neopterygii</taxon>
        <taxon>Teleostei</taxon>
        <taxon>Anguilliformes</taxon>
        <taxon>Anguillidae</taxon>
        <taxon>Anguilla</taxon>
    </lineage>
</organism>
<evidence type="ECO:0000313" key="1">
    <source>
        <dbReference type="EMBL" id="JAH83363.1"/>
    </source>
</evidence>
<proteinExistence type="predicted"/>
<dbReference type="AlphaFoldDB" id="A0A0E9W1K8"/>
<accession>A0A0E9W1K8</accession>
<reference evidence="1" key="2">
    <citation type="journal article" date="2015" name="Fish Shellfish Immunol.">
        <title>Early steps in the European eel (Anguilla anguilla)-Vibrio vulnificus interaction in the gills: Role of the RtxA13 toxin.</title>
        <authorList>
            <person name="Callol A."/>
            <person name="Pajuelo D."/>
            <person name="Ebbesson L."/>
            <person name="Teles M."/>
            <person name="MacKenzie S."/>
            <person name="Amaro C."/>
        </authorList>
    </citation>
    <scope>NUCLEOTIDE SEQUENCE</scope>
</reference>
<sequence>MHNMVIVYFSCEKPMKAIDQNVRTKIFLNLPL</sequence>
<protein>
    <submittedName>
        <fullName evidence="1">Uncharacterized protein</fullName>
    </submittedName>
</protein>
<dbReference type="EMBL" id="GBXM01025214">
    <property type="protein sequence ID" value="JAH83363.1"/>
    <property type="molecule type" value="Transcribed_RNA"/>
</dbReference>
<name>A0A0E9W1K8_ANGAN</name>